<dbReference type="PRINTS" id="PR00455">
    <property type="entry name" value="HTHTETR"/>
</dbReference>
<feature type="DNA-binding region" description="H-T-H motif" evidence="2">
    <location>
        <begin position="43"/>
        <end position="62"/>
    </location>
</feature>
<dbReference type="InterPro" id="IPR009057">
    <property type="entry name" value="Homeodomain-like_sf"/>
</dbReference>
<evidence type="ECO:0000313" key="4">
    <source>
        <dbReference type="EMBL" id="RBQ18032.1"/>
    </source>
</evidence>
<dbReference type="GO" id="GO:0000976">
    <property type="term" value="F:transcription cis-regulatory region binding"/>
    <property type="evidence" value="ECO:0007669"/>
    <property type="project" value="TreeGrafter"/>
</dbReference>
<accession>A0A366LXY9</accession>
<dbReference type="PANTHER" id="PTHR30055:SF146">
    <property type="entry name" value="HTH-TYPE TRANSCRIPTIONAL DUAL REGULATOR CECR"/>
    <property type="match status" value="1"/>
</dbReference>
<dbReference type="AlphaFoldDB" id="A0A366LXY9"/>
<keyword evidence="5" id="KW-1185">Reference proteome</keyword>
<proteinExistence type="predicted"/>
<feature type="domain" description="HTH tetR-type" evidence="3">
    <location>
        <begin position="20"/>
        <end position="80"/>
    </location>
</feature>
<dbReference type="EMBL" id="QMEY01000009">
    <property type="protein sequence ID" value="RBQ18032.1"/>
    <property type="molecule type" value="Genomic_DNA"/>
</dbReference>
<sequence length="197" mass="22023">MVTVYYLHVEGKRRPRVAAQQRREEVIEAALAEFAHKGLHGGSTINIARQADLSHPNLFRLFSTKKELFVTVLTRVFEIIDREMVQRGEAAGSDPRPAMSNAWGGLMERRELMLMLLQGYAASDDPDIRDLMHRSTRSVFERVEAMPEMNADTAHRFIAEGALYMMASAMDLPARAAEDPWADRFLASGGSQGNTSA</sequence>
<evidence type="ECO:0000256" key="1">
    <source>
        <dbReference type="ARBA" id="ARBA00023125"/>
    </source>
</evidence>
<dbReference type="Proteomes" id="UP000253303">
    <property type="component" value="Unassembled WGS sequence"/>
</dbReference>
<dbReference type="Pfam" id="PF00440">
    <property type="entry name" value="TetR_N"/>
    <property type="match status" value="1"/>
</dbReference>
<evidence type="ECO:0000256" key="2">
    <source>
        <dbReference type="PROSITE-ProRule" id="PRU00335"/>
    </source>
</evidence>
<organism evidence="4 5">
    <name type="scientific">Spongiactinospora rosea</name>
    <dbReference type="NCBI Taxonomy" id="2248750"/>
    <lineage>
        <taxon>Bacteria</taxon>
        <taxon>Bacillati</taxon>
        <taxon>Actinomycetota</taxon>
        <taxon>Actinomycetes</taxon>
        <taxon>Streptosporangiales</taxon>
        <taxon>Streptosporangiaceae</taxon>
        <taxon>Spongiactinospora</taxon>
    </lineage>
</organism>
<protein>
    <recommendedName>
        <fullName evidence="3">HTH tetR-type domain-containing protein</fullName>
    </recommendedName>
</protein>
<dbReference type="PANTHER" id="PTHR30055">
    <property type="entry name" value="HTH-TYPE TRANSCRIPTIONAL REGULATOR RUTR"/>
    <property type="match status" value="1"/>
</dbReference>
<dbReference type="InterPro" id="IPR050109">
    <property type="entry name" value="HTH-type_TetR-like_transc_reg"/>
</dbReference>
<dbReference type="InterPro" id="IPR001647">
    <property type="entry name" value="HTH_TetR"/>
</dbReference>
<keyword evidence="1 2" id="KW-0238">DNA-binding</keyword>
<comment type="caution">
    <text evidence="4">The sequence shown here is derived from an EMBL/GenBank/DDBJ whole genome shotgun (WGS) entry which is preliminary data.</text>
</comment>
<evidence type="ECO:0000259" key="3">
    <source>
        <dbReference type="PROSITE" id="PS50977"/>
    </source>
</evidence>
<gene>
    <name evidence="4" type="ORF">DP939_21925</name>
</gene>
<dbReference type="Gene3D" id="1.10.357.10">
    <property type="entry name" value="Tetracycline Repressor, domain 2"/>
    <property type="match status" value="1"/>
</dbReference>
<reference evidence="4 5" key="1">
    <citation type="submission" date="2018-06" db="EMBL/GenBank/DDBJ databases">
        <title>Sphaerisporangium craniellae sp. nov., isolated from a marine sponge in the South China Sea.</title>
        <authorList>
            <person name="Li L."/>
        </authorList>
    </citation>
    <scope>NUCLEOTIDE SEQUENCE [LARGE SCALE GENOMIC DNA]</scope>
    <source>
        <strain evidence="4 5">LHW63015</strain>
    </source>
</reference>
<evidence type="ECO:0000313" key="5">
    <source>
        <dbReference type="Proteomes" id="UP000253303"/>
    </source>
</evidence>
<dbReference type="GO" id="GO:0003700">
    <property type="term" value="F:DNA-binding transcription factor activity"/>
    <property type="evidence" value="ECO:0007669"/>
    <property type="project" value="TreeGrafter"/>
</dbReference>
<dbReference type="SUPFAM" id="SSF46689">
    <property type="entry name" value="Homeodomain-like"/>
    <property type="match status" value="1"/>
</dbReference>
<dbReference type="PROSITE" id="PS50977">
    <property type="entry name" value="HTH_TETR_2"/>
    <property type="match status" value="1"/>
</dbReference>
<name>A0A366LXY9_9ACTN</name>